<comment type="caution">
    <text evidence="2">The sequence shown here is derived from an EMBL/GenBank/DDBJ whole genome shotgun (WGS) entry which is preliminary data.</text>
</comment>
<feature type="transmembrane region" description="Helical" evidence="1">
    <location>
        <begin position="39"/>
        <end position="60"/>
    </location>
</feature>
<feature type="transmembrane region" description="Helical" evidence="1">
    <location>
        <begin position="66"/>
        <end position="85"/>
    </location>
</feature>
<keyword evidence="1" id="KW-1133">Transmembrane helix</keyword>
<evidence type="ECO:0000256" key="1">
    <source>
        <dbReference type="SAM" id="Phobius"/>
    </source>
</evidence>
<keyword evidence="1" id="KW-0812">Transmembrane</keyword>
<feature type="transmembrane region" description="Helical" evidence="1">
    <location>
        <begin position="181"/>
        <end position="198"/>
    </location>
</feature>
<evidence type="ECO:0000313" key="3">
    <source>
        <dbReference type="Proteomes" id="UP001210809"/>
    </source>
</evidence>
<dbReference type="EMBL" id="JAQLXW010000006">
    <property type="protein sequence ID" value="MDB8003578.1"/>
    <property type="molecule type" value="Genomic_DNA"/>
</dbReference>
<reference evidence="2" key="1">
    <citation type="submission" date="2023-01" db="EMBL/GenBank/DDBJ databases">
        <title>Human gut microbiome strain richness.</title>
        <authorList>
            <person name="Chen-Liaw A."/>
        </authorList>
    </citation>
    <scope>NUCLEOTIDE SEQUENCE</scope>
    <source>
        <strain evidence="2">1001283st1_G1_1001283B150217_161031</strain>
    </source>
</reference>
<keyword evidence="1" id="KW-0472">Membrane</keyword>
<evidence type="ECO:0008006" key="4">
    <source>
        <dbReference type="Google" id="ProtNLM"/>
    </source>
</evidence>
<accession>A0AAW6D084</accession>
<organism evidence="2 3">
    <name type="scientific">[Eubacterium] siraeum</name>
    <dbReference type="NCBI Taxonomy" id="39492"/>
    <lineage>
        <taxon>Bacteria</taxon>
        <taxon>Bacillati</taxon>
        <taxon>Bacillota</taxon>
        <taxon>Clostridia</taxon>
        <taxon>Eubacteriales</taxon>
        <taxon>Oscillospiraceae</taxon>
        <taxon>Oscillospiraceae incertae sedis</taxon>
    </lineage>
</organism>
<dbReference type="AlphaFoldDB" id="A0AAW6D084"/>
<protein>
    <recommendedName>
        <fullName evidence="4">SMODS and SLOG-associating 2TM effector domain-containing protein</fullName>
    </recommendedName>
</protein>
<dbReference type="Proteomes" id="UP001210809">
    <property type="component" value="Unassembled WGS sequence"/>
</dbReference>
<feature type="transmembrane region" description="Helical" evidence="1">
    <location>
        <begin position="151"/>
        <end position="169"/>
    </location>
</feature>
<name>A0AAW6D084_9FIRM</name>
<proteinExistence type="predicted"/>
<gene>
    <name evidence="2" type="ORF">PNE09_05785</name>
</gene>
<evidence type="ECO:0000313" key="2">
    <source>
        <dbReference type="EMBL" id="MDB8003578.1"/>
    </source>
</evidence>
<sequence>MATYRYWEVRRDVYEQCSNNPPKKYRTFADMKKLFKASYWLMLIGMICCLLAYLILFVIFPDKVFWTIPVCCTFVLEIISEFFGGKMYNPSERKKELEKTNANLDKYIESIKNTLKAHGIVTKEQRQILKSECEKQLSLHSKNYKSVSNKVFDMLVGVPLGAFISALIYKSESTDVILDQLLALIIIGVMIIGTANIFRKITYYSDGHFKDQYLLDILNELEYLSE</sequence>